<evidence type="ECO:0000313" key="8">
    <source>
        <dbReference type="EMBL" id="KTQ98729.1"/>
    </source>
</evidence>
<dbReference type="InterPro" id="IPR040177">
    <property type="entry name" value="SLC30A9"/>
</dbReference>
<name>A0A147DBT9_9HYPH</name>
<evidence type="ECO:0000256" key="2">
    <source>
        <dbReference type="ARBA" id="ARBA00022448"/>
    </source>
</evidence>
<feature type="transmembrane region" description="Helical" evidence="6">
    <location>
        <begin position="167"/>
        <end position="187"/>
    </location>
</feature>
<dbReference type="Pfam" id="PF01545">
    <property type="entry name" value="Cation_efflux"/>
    <property type="match status" value="1"/>
</dbReference>
<dbReference type="InterPro" id="IPR002524">
    <property type="entry name" value="Cation_efflux"/>
</dbReference>
<dbReference type="RefSeq" id="WP_058633319.1">
    <property type="nucleotide sequence ID" value="NZ_LDPZ01000001.1"/>
</dbReference>
<evidence type="ECO:0000259" key="7">
    <source>
        <dbReference type="Pfam" id="PF01545"/>
    </source>
</evidence>
<dbReference type="InterPro" id="IPR027469">
    <property type="entry name" value="Cation_efflux_TMD_sf"/>
</dbReference>
<evidence type="ECO:0000256" key="5">
    <source>
        <dbReference type="ARBA" id="ARBA00023136"/>
    </source>
</evidence>
<dbReference type="STRING" id="401562.NS365_19870"/>
<keyword evidence="5 6" id="KW-0472">Membrane</keyword>
<dbReference type="InterPro" id="IPR036837">
    <property type="entry name" value="Cation_efflux_CTD_sf"/>
</dbReference>
<proteinExistence type="predicted"/>
<evidence type="ECO:0000256" key="4">
    <source>
        <dbReference type="ARBA" id="ARBA00022989"/>
    </source>
</evidence>
<evidence type="ECO:0000256" key="3">
    <source>
        <dbReference type="ARBA" id="ARBA00022692"/>
    </source>
</evidence>
<dbReference type="GO" id="GO:0016020">
    <property type="term" value="C:membrane"/>
    <property type="evidence" value="ECO:0007669"/>
    <property type="project" value="UniProtKB-SubCell"/>
</dbReference>
<reference evidence="8 9" key="1">
    <citation type="journal article" date="2016" name="Front. Microbiol.">
        <title>Genomic Resource of Rice Seed Associated Bacteria.</title>
        <authorList>
            <person name="Midha S."/>
            <person name="Bansal K."/>
            <person name="Sharma S."/>
            <person name="Kumar N."/>
            <person name="Patil P.P."/>
            <person name="Chaudhry V."/>
            <person name="Patil P.B."/>
        </authorList>
    </citation>
    <scope>NUCLEOTIDE SEQUENCE [LARGE SCALE GENOMIC DNA]</scope>
    <source>
        <strain evidence="8 9">NS226</strain>
    </source>
</reference>
<keyword evidence="3 6" id="KW-0812">Transmembrane</keyword>
<dbReference type="GO" id="GO:0006829">
    <property type="term" value="P:zinc ion transport"/>
    <property type="evidence" value="ECO:0007669"/>
    <property type="project" value="InterPro"/>
</dbReference>
<evidence type="ECO:0000256" key="1">
    <source>
        <dbReference type="ARBA" id="ARBA00004141"/>
    </source>
</evidence>
<dbReference type="PATRIC" id="fig|401562.3.peg.124"/>
<dbReference type="AlphaFoldDB" id="A0A147DBT9"/>
<feature type="transmembrane region" description="Helical" evidence="6">
    <location>
        <begin position="199"/>
        <end position="216"/>
    </location>
</feature>
<dbReference type="EMBL" id="LDPZ01000001">
    <property type="protein sequence ID" value="KTQ98729.1"/>
    <property type="molecule type" value="Genomic_DNA"/>
</dbReference>
<dbReference type="SUPFAM" id="SSF160240">
    <property type="entry name" value="Cation efflux protein cytoplasmic domain-like"/>
    <property type="match status" value="1"/>
</dbReference>
<dbReference type="SUPFAM" id="SSF161111">
    <property type="entry name" value="Cation efflux protein transmembrane domain-like"/>
    <property type="match status" value="1"/>
</dbReference>
<keyword evidence="2" id="KW-0813">Transport</keyword>
<dbReference type="Gene3D" id="1.20.1510.10">
    <property type="entry name" value="Cation efflux protein transmembrane domain"/>
    <property type="match status" value="1"/>
</dbReference>
<gene>
    <name evidence="8" type="ORF">NS226_00570</name>
</gene>
<dbReference type="PANTHER" id="PTHR13414:SF9">
    <property type="entry name" value="PROTON-COUPLED ZINC ANTIPORTER SLC30A9, MITOCHONDRIAL"/>
    <property type="match status" value="1"/>
</dbReference>
<feature type="transmembrane region" description="Helical" evidence="6">
    <location>
        <begin position="82"/>
        <end position="100"/>
    </location>
</feature>
<evidence type="ECO:0000256" key="6">
    <source>
        <dbReference type="SAM" id="Phobius"/>
    </source>
</evidence>
<dbReference type="PANTHER" id="PTHR13414">
    <property type="entry name" value="HUEL-CATION TRANSPORTER"/>
    <property type="match status" value="1"/>
</dbReference>
<dbReference type="eggNOG" id="COG0053">
    <property type="taxonomic scope" value="Bacteria"/>
</dbReference>
<feature type="domain" description="Cation efflux protein transmembrane" evidence="7">
    <location>
        <begin position="17"/>
        <end position="223"/>
    </location>
</feature>
<comment type="caution">
    <text evidence="8">The sequence shown here is derived from an EMBL/GenBank/DDBJ whole genome shotgun (WGS) entry which is preliminary data.</text>
</comment>
<keyword evidence="4 6" id="KW-1133">Transmembrane helix</keyword>
<sequence>MASHSGAQSGGSQKVIYAALAGNLLIAITKFVAAAYSGSSAMVSEGVHSLVDTGNEVLLLYGTRRAARPADRTHPLGHGRELYFWTFIVALLVFALGAGVSIYEGISHMLAPEPIEDPTITYVVLGLSFLFEGFSWVVALKEFRVTKGRLGYIEAVKRSKDPTTFTVLFEDSAALIGLAIAFVGIFLAQALDRPELDGAASIGIGLVLAATAIFLARESKGLLIGEAAAPATQAAILAIAESDPGVQSANGVVTVHLGPTQIVAALSAEFEDAMTAPEIEASVHRIEAAIRAAHPEITTLFVKPQTHRTFAERARRIEEQSD</sequence>
<feature type="transmembrane region" description="Helical" evidence="6">
    <location>
        <begin position="15"/>
        <end position="36"/>
    </location>
</feature>
<evidence type="ECO:0000313" key="9">
    <source>
        <dbReference type="Proteomes" id="UP000078272"/>
    </source>
</evidence>
<accession>A0A147DBT9</accession>
<feature type="transmembrane region" description="Helical" evidence="6">
    <location>
        <begin position="120"/>
        <end position="140"/>
    </location>
</feature>
<dbReference type="NCBIfam" id="TIGR01297">
    <property type="entry name" value="CDF"/>
    <property type="match status" value="1"/>
</dbReference>
<comment type="subcellular location">
    <subcellularLocation>
        <location evidence="1">Membrane</location>
        <topology evidence="1">Multi-pass membrane protein</topology>
    </subcellularLocation>
</comment>
<dbReference type="GO" id="GO:0008324">
    <property type="term" value="F:monoatomic cation transmembrane transporter activity"/>
    <property type="evidence" value="ECO:0007669"/>
    <property type="project" value="InterPro"/>
</dbReference>
<protein>
    <submittedName>
        <fullName evidence="8">Cation transporter</fullName>
    </submittedName>
</protein>
<dbReference type="Gene3D" id="3.30.70.1350">
    <property type="entry name" value="Cation efflux protein, cytoplasmic domain"/>
    <property type="match status" value="1"/>
</dbReference>
<dbReference type="Proteomes" id="UP000078272">
    <property type="component" value="Unassembled WGS sequence"/>
</dbReference>
<dbReference type="InterPro" id="IPR058533">
    <property type="entry name" value="Cation_efflux_TM"/>
</dbReference>
<organism evidence="8 9">
    <name type="scientific">Aureimonas ureilytica</name>
    <dbReference type="NCBI Taxonomy" id="401562"/>
    <lineage>
        <taxon>Bacteria</taxon>
        <taxon>Pseudomonadati</taxon>
        <taxon>Pseudomonadota</taxon>
        <taxon>Alphaproteobacteria</taxon>
        <taxon>Hyphomicrobiales</taxon>
        <taxon>Aurantimonadaceae</taxon>
        <taxon>Aureimonas</taxon>
    </lineage>
</organism>
<dbReference type="OrthoDB" id="9806522at2"/>